<name>A0ABS5D347_9FLAO</name>
<dbReference type="Proteomes" id="UP000679008">
    <property type="component" value="Unassembled WGS sequence"/>
</dbReference>
<evidence type="ECO:0000313" key="2">
    <source>
        <dbReference type="Proteomes" id="UP000679008"/>
    </source>
</evidence>
<dbReference type="EMBL" id="JAGPXB010000005">
    <property type="protein sequence ID" value="MBQ0908433.1"/>
    <property type="molecule type" value="Genomic_DNA"/>
</dbReference>
<evidence type="ECO:0008006" key="3">
    <source>
        <dbReference type="Google" id="ProtNLM"/>
    </source>
</evidence>
<comment type="caution">
    <text evidence="1">The sequence shown here is derived from an EMBL/GenBank/DDBJ whole genome shotgun (WGS) entry which is preliminary data.</text>
</comment>
<proteinExistence type="predicted"/>
<evidence type="ECO:0000313" key="1">
    <source>
        <dbReference type="EMBL" id="MBQ0908433.1"/>
    </source>
</evidence>
<gene>
    <name evidence="1" type="ORF">KBJ98_06935</name>
</gene>
<dbReference type="RefSeq" id="WP_210789000.1">
    <property type="nucleotide sequence ID" value="NZ_JAGPXB010000005.1"/>
</dbReference>
<organism evidence="1 2">
    <name type="scientific">Flavobacterium erciyesense</name>
    <dbReference type="NCBI Taxonomy" id="2825842"/>
    <lineage>
        <taxon>Bacteria</taxon>
        <taxon>Pseudomonadati</taxon>
        <taxon>Bacteroidota</taxon>
        <taxon>Flavobacteriia</taxon>
        <taxon>Flavobacteriales</taxon>
        <taxon>Flavobacteriaceae</taxon>
        <taxon>Flavobacterium</taxon>
    </lineage>
</organism>
<reference evidence="1 2" key="1">
    <citation type="submission" date="2021-04" db="EMBL/GenBank/DDBJ databases">
        <title>Description of novel Flavobacterium sp. F-328.</title>
        <authorList>
            <person name="Saticioglu I.B."/>
        </authorList>
    </citation>
    <scope>NUCLEOTIDE SEQUENCE [LARGE SCALE GENOMIC DNA]</scope>
    <source>
        <strain evidence="1 2">F-328</strain>
    </source>
</reference>
<protein>
    <recommendedName>
        <fullName evidence="3">Outer membrane protein beta-barrel domain-containing protein</fullName>
    </recommendedName>
</protein>
<accession>A0ABS5D347</accession>
<sequence>MDFRKALLFFPFFTMATAQQIDATTNVNFVQREKATLITNVITPQIDSIKSNPFANSMTDFSSTEIKSVVEKTKNPKFLLMANLAKSWRVAASPDNLTAQEKKYYKELKSGSSFDIAAYYITNESSGVGLKYNVFRADAILRNQIIDFGDGNFVSGDIADDIKITFVGPSFIISDNASARLGEASLEIALGYMGYRNDASVVGSPLKITGGDVGMVGGFSYHFRLRPNLLIGPQLNFAGAVLKKLKYTYEDGSTQTIKLNEEEYENLWRIDLAIGAKFRF</sequence>
<keyword evidence="2" id="KW-1185">Reference proteome</keyword>